<dbReference type="GO" id="GO:0005047">
    <property type="term" value="F:signal recognition particle binding"/>
    <property type="evidence" value="ECO:0007669"/>
    <property type="project" value="InterPro"/>
</dbReference>
<dbReference type="GO" id="GO:0005786">
    <property type="term" value="C:signal recognition particle, endoplasmic reticulum targeting"/>
    <property type="evidence" value="ECO:0007669"/>
    <property type="project" value="UniProtKB-KW"/>
</dbReference>
<dbReference type="GO" id="GO:0005829">
    <property type="term" value="C:cytosol"/>
    <property type="evidence" value="ECO:0007669"/>
    <property type="project" value="UniProtKB-ARBA"/>
</dbReference>
<sequence length="599" mass="68157">MAKDNAMEIDDQKIVSDQTNPNPKFSIHVLQLLKSAQMQHGLRFGDYTRYRRYCTARLRRLYKSLKFTHGRGKYTKRAIQPSMVTEVRFLHVVLYTSERAWSHAMEKRQLPDGPNARQRRYLIGRLRKAVKWATFFAELCAMKGDSRTSLEAEAYASYMKGNMLFEQDQNWDIALKSFKSARAVYEELGKYGDLENQVLCRERVEELEPSIRYCLHKIGESNLQASELLQIGEMEGPALDLFKAKLEAVMAEARSQQAASMTEFNWLGHSFPISNAKTRVSILKAQELEEDLHGPKRESVPAEKRLAIFDKIFTAYHEARSSIRNDLANAGNSENMKDDLSGLDKAIGALLGQRTIERNQLLVSIAKSKLNKSRDDKNDRATKPEELVRLYDLLLQNTADLSDLVSSGRDRKPEEVAFAEECEVKSSIFRAERCFYLAKSYSLAGKRTEAYSLYRRACSLADTALKRLQSLTTAEQDVLKDLKALYNESRSNSCIEHALGIMELEKAPENLSEKISTMSLTAKGTKPGNLLLEKLDAYESAVGDPNTRGAPRIETFPPAFQAFPRNPIVRDLAYDSIDFPTLEHRMKKDKKGLLSRFWG</sequence>
<dbReference type="KEGG" id="dcr:108223710"/>
<evidence type="ECO:0000256" key="4">
    <source>
        <dbReference type="ARBA" id="ARBA00009352"/>
    </source>
</evidence>
<dbReference type="InterPro" id="IPR038253">
    <property type="entry name" value="SRP68_N_sf"/>
</dbReference>
<dbReference type="InterPro" id="IPR026258">
    <property type="entry name" value="SRP68"/>
</dbReference>
<dbReference type="PANTHER" id="PTHR12860">
    <property type="entry name" value="SIGNAL RECOGNITION PARTICLE 68 KDA PROTEIN"/>
    <property type="match status" value="1"/>
</dbReference>
<evidence type="ECO:0000313" key="14">
    <source>
        <dbReference type="Proteomes" id="UP000077755"/>
    </source>
</evidence>
<evidence type="ECO:0000256" key="5">
    <source>
        <dbReference type="ARBA" id="ARBA00022490"/>
    </source>
</evidence>
<evidence type="ECO:0000256" key="3">
    <source>
        <dbReference type="ARBA" id="ARBA00004604"/>
    </source>
</evidence>
<dbReference type="Pfam" id="PF16969">
    <property type="entry name" value="SRP68"/>
    <property type="match status" value="1"/>
</dbReference>
<comment type="similarity">
    <text evidence="4 12">Belongs to the SRP68 family.</text>
</comment>
<evidence type="ECO:0000256" key="7">
    <source>
        <dbReference type="ARBA" id="ARBA00022884"/>
    </source>
</evidence>
<evidence type="ECO:0000256" key="10">
    <source>
        <dbReference type="ARBA" id="ARBA00023274"/>
    </source>
</evidence>
<dbReference type="GO" id="GO:0008312">
    <property type="term" value="F:7S RNA binding"/>
    <property type="evidence" value="ECO:0007669"/>
    <property type="project" value="InterPro"/>
</dbReference>
<dbReference type="EMBL" id="CP093347">
    <property type="protein sequence ID" value="WOG99359.1"/>
    <property type="molecule type" value="Genomic_DNA"/>
</dbReference>
<keyword evidence="8 12" id="KW-0733">Signal recognition particle</keyword>
<dbReference type="PANTHER" id="PTHR12860:SF0">
    <property type="entry name" value="SIGNAL RECOGNITION PARTICLE SUBUNIT SRP68"/>
    <property type="match status" value="1"/>
</dbReference>
<evidence type="ECO:0000256" key="2">
    <source>
        <dbReference type="ARBA" id="ARBA00004496"/>
    </source>
</evidence>
<evidence type="ECO:0000256" key="1">
    <source>
        <dbReference type="ARBA" id="ARBA00004240"/>
    </source>
</evidence>
<gene>
    <name evidence="13" type="ORF">DCAR_0518707</name>
</gene>
<dbReference type="Proteomes" id="UP000077755">
    <property type="component" value="Chromosome 5"/>
</dbReference>
<dbReference type="Gene3D" id="1.10.3450.40">
    <property type="entry name" value="Signal recognition particle, SRP68 subunit, RNA-binding domain"/>
    <property type="match status" value="1"/>
</dbReference>
<dbReference type="GO" id="GO:0005783">
    <property type="term" value="C:endoplasmic reticulum"/>
    <property type="evidence" value="ECO:0007669"/>
    <property type="project" value="UniProtKB-SubCell"/>
</dbReference>
<comment type="function">
    <text evidence="12">Component of the signal recognition particle (SRP) complex, a ribonucleoprotein complex that mediates the cotranslational targeting of secretory and membrane proteins to the endoplasmic reticulum (ER). The SRP complex interacts with the signal sequence in nascent secretory and membrane proteins and directs them to the membrane of the ER.</text>
</comment>
<dbReference type="GO" id="GO:0006614">
    <property type="term" value="P:SRP-dependent cotranslational protein targeting to membrane"/>
    <property type="evidence" value="ECO:0007669"/>
    <property type="project" value="InterPro"/>
</dbReference>
<proteinExistence type="inferred from homology"/>
<keyword evidence="7 12" id="KW-0694">RNA-binding</keyword>
<evidence type="ECO:0000313" key="13">
    <source>
        <dbReference type="EMBL" id="WOG99359.1"/>
    </source>
</evidence>
<comment type="subcellular location">
    <subcellularLocation>
        <location evidence="2 12">Cytoplasm</location>
    </subcellularLocation>
    <subcellularLocation>
        <location evidence="1">Endoplasmic reticulum</location>
    </subcellularLocation>
    <subcellularLocation>
        <location evidence="3">Nucleus</location>
        <location evidence="3">Nucleolus</location>
    </subcellularLocation>
</comment>
<keyword evidence="5 12" id="KW-0963">Cytoplasm</keyword>
<reference evidence="13" key="2">
    <citation type="submission" date="2022-03" db="EMBL/GenBank/DDBJ databases">
        <title>Draft title - Genomic analysis of global carrot germplasm unveils the trajectory of domestication and the origin of high carotenoid orange carrot.</title>
        <authorList>
            <person name="Iorizzo M."/>
            <person name="Ellison S."/>
            <person name="Senalik D."/>
            <person name="Macko-Podgorni A."/>
            <person name="Grzebelus D."/>
            <person name="Bostan H."/>
            <person name="Rolling W."/>
            <person name="Curaba J."/>
            <person name="Simon P."/>
        </authorList>
    </citation>
    <scope>NUCLEOTIDE SEQUENCE</scope>
    <source>
        <tissue evidence="13">Leaf</tissue>
    </source>
</reference>
<dbReference type="PIRSF" id="PIRSF038995">
    <property type="entry name" value="SRP68"/>
    <property type="match status" value="1"/>
</dbReference>
<protein>
    <recommendedName>
        <fullName evidence="11 12">Signal recognition particle subunit SRP68</fullName>
        <shortName evidence="12">SRP68</shortName>
    </recommendedName>
</protein>
<dbReference type="CDD" id="cd15481">
    <property type="entry name" value="SRP68-RBD"/>
    <property type="match status" value="1"/>
</dbReference>
<evidence type="ECO:0000256" key="11">
    <source>
        <dbReference type="ARBA" id="ARBA00029498"/>
    </source>
</evidence>
<accession>A0AAF1AYG2</accession>
<name>A0AAF1AYG2_DAUCS</name>
<keyword evidence="6" id="KW-0256">Endoplasmic reticulum</keyword>
<dbReference type="GO" id="GO:0030942">
    <property type="term" value="F:endoplasmic reticulum signal peptide binding"/>
    <property type="evidence" value="ECO:0007669"/>
    <property type="project" value="InterPro"/>
</dbReference>
<evidence type="ECO:0000256" key="12">
    <source>
        <dbReference type="PIRNR" id="PIRNR038995"/>
    </source>
</evidence>
<keyword evidence="10 12" id="KW-0687">Ribonucleoprotein</keyword>
<dbReference type="InterPro" id="IPR034652">
    <property type="entry name" value="SRP68-RBD"/>
</dbReference>
<organism evidence="13 14">
    <name type="scientific">Daucus carota subsp. sativus</name>
    <name type="common">Carrot</name>
    <dbReference type="NCBI Taxonomy" id="79200"/>
    <lineage>
        <taxon>Eukaryota</taxon>
        <taxon>Viridiplantae</taxon>
        <taxon>Streptophyta</taxon>
        <taxon>Embryophyta</taxon>
        <taxon>Tracheophyta</taxon>
        <taxon>Spermatophyta</taxon>
        <taxon>Magnoliopsida</taxon>
        <taxon>eudicotyledons</taxon>
        <taxon>Gunneridae</taxon>
        <taxon>Pentapetalae</taxon>
        <taxon>asterids</taxon>
        <taxon>campanulids</taxon>
        <taxon>Apiales</taxon>
        <taxon>Apiaceae</taxon>
        <taxon>Apioideae</taxon>
        <taxon>Scandiceae</taxon>
        <taxon>Daucinae</taxon>
        <taxon>Daucus</taxon>
        <taxon>Daucus sect. Daucus</taxon>
    </lineage>
</organism>
<keyword evidence="14" id="KW-1185">Reference proteome</keyword>
<dbReference type="GO" id="GO:0005730">
    <property type="term" value="C:nucleolus"/>
    <property type="evidence" value="ECO:0007669"/>
    <property type="project" value="UniProtKB-SubCell"/>
</dbReference>
<evidence type="ECO:0000256" key="8">
    <source>
        <dbReference type="ARBA" id="ARBA00023135"/>
    </source>
</evidence>
<dbReference type="AlphaFoldDB" id="A0AAF1AYG2"/>
<dbReference type="FunFam" id="1.10.3450.40:FF:000001">
    <property type="entry name" value="Signal recognition particle subunit SRP68"/>
    <property type="match status" value="1"/>
</dbReference>
<reference evidence="13" key="1">
    <citation type="journal article" date="2016" name="Nat. Genet.">
        <title>A high-quality carrot genome assembly provides new insights into carotenoid accumulation and asterid genome evolution.</title>
        <authorList>
            <person name="Iorizzo M."/>
            <person name="Ellison S."/>
            <person name="Senalik D."/>
            <person name="Zeng P."/>
            <person name="Satapoomin P."/>
            <person name="Huang J."/>
            <person name="Bowman M."/>
            <person name="Iovene M."/>
            <person name="Sanseverino W."/>
            <person name="Cavagnaro P."/>
            <person name="Yildiz M."/>
            <person name="Macko-Podgorni A."/>
            <person name="Moranska E."/>
            <person name="Grzebelus E."/>
            <person name="Grzebelus D."/>
            <person name="Ashrafi H."/>
            <person name="Zheng Z."/>
            <person name="Cheng S."/>
            <person name="Spooner D."/>
            <person name="Van Deynze A."/>
            <person name="Simon P."/>
        </authorList>
    </citation>
    <scope>NUCLEOTIDE SEQUENCE</scope>
    <source>
        <tissue evidence="13">Leaf</tissue>
    </source>
</reference>
<evidence type="ECO:0000256" key="6">
    <source>
        <dbReference type="ARBA" id="ARBA00022824"/>
    </source>
</evidence>
<evidence type="ECO:0000256" key="9">
    <source>
        <dbReference type="ARBA" id="ARBA00023242"/>
    </source>
</evidence>
<keyword evidence="9" id="KW-0539">Nucleus</keyword>